<proteinExistence type="predicted"/>
<dbReference type="KEGG" id="pfaa:MM59RIKEN_20800"/>
<protein>
    <recommendedName>
        <fullName evidence="4">Flagellar biosynthesis anti-sigma factor FlgM</fullName>
    </recommendedName>
</protein>
<sequence length="99" mass="10503">MLTSSGGVPPISPPRTYYPGVRQGSAARPHMDRSHDSVSFSVCVNGEDTFHSLVSRLSCEVRTATTTGDIHTLHQAVVSGDYTPDPMAIAGKILFLMGG</sequence>
<organism evidence="2 3">
    <name type="scientific">Pusillibacter faecalis</name>
    <dbReference type="NCBI Taxonomy" id="2714358"/>
    <lineage>
        <taxon>Bacteria</taxon>
        <taxon>Bacillati</taxon>
        <taxon>Bacillota</taxon>
        <taxon>Clostridia</taxon>
        <taxon>Eubacteriales</taxon>
        <taxon>Oscillospiraceae</taxon>
        <taxon>Pusillibacter</taxon>
    </lineage>
</organism>
<dbReference type="Proteomes" id="UP000679848">
    <property type="component" value="Chromosome"/>
</dbReference>
<dbReference type="RefSeq" id="WP_187029529.1">
    <property type="nucleotide sequence ID" value="NZ_AP023420.1"/>
</dbReference>
<evidence type="ECO:0000313" key="3">
    <source>
        <dbReference type="Proteomes" id="UP000679848"/>
    </source>
</evidence>
<evidence type="ECO:0000256" key="1">
    <source>
        <dbReference type="SAM" id="MobiDB-lite"/>
    </source>
</evidence>
<evidence type="ECO:0000313" key="2">
    <source>
        <dbReference type="EMBL" id="BCK84761.1"/>
    </source>
</evidence>
<keyword evidence="3" id="KW-1185">Reference proteome</keyword>
<evidence type="ECO:0008006" key="4">
    <source>
        <dbReference type="Google" id="ProtNLM"/>
    </source>
</evidence>
<gene>
    <name evidence="2" type="ORF">MM59RIKEN_20800</name>
</gene>
<accession>A0A810QGV0</accession>
<dbReference type="AlphaFoldDB" id="A0A810QGV0"/>
<feature type="region of interest" description="Disordered" evidence="1">
    <location>
        <begin position="1"/>
        <end position="33"/>
    </location>
</feature>
<reference evidence="2" key="1">
    <citation type="submission" date="2020-09" db="EMBL/GenBank/DDBJ databases">
        <title>New species isolated from human feces.</title>
        <authorList>
            <person name="Kitahara M."/>
            <person name="Shigeno Y."/>
            <person name="Shime M."/>
            <person name="Matsumoto Y."/>
            <person name="Nakamura S."/>
            <person name="Motooka D."/>
            <person name="Fukuoka S."/>
            <person name="Nishikawa H."/>
            <person name="Benno Y."/>
        </authorList>
    </citation>
    <scope>NUCLEOTIDE SEQUENCE</scope>
    <source>
        <strain evidence="2">MM59</strain>
    </source>
</reference>
<dbReference type="EMBL" id="AP023420">
    <property type="protein sequence ID" value="BCK84761.1"/>
    <property type="molecule type" value="Genomic_DNA"/>
</dbReference>
<name>A0A810QGV0_9FIRM</name>